<keyword evidence="1" id="KW-1185">Reference proteome</keyword>
<sequence>MGVNILMQMTKFKTSICLYEGFNAWLRPTKRRCTILLENGPMGQEKEEYTCLDSCQAKKELARVRGRRFESVGNRRPIGTAVGGGVSAEKIILHSGDDGRIENDGYQE</sequence>
<proteinExistence type="predicted"/>
<name>A0A915L056_ROMCU</name>
<dbReference type="AlphaFoldDB" id="A0A915L056"/>
<evidence type="ECO:0000313" key="2">
    <source>
        <dbReference type="WBParaSite" id="nRc.2.0.1.t44084-RA"/>
    </source>
</evidence>
<reference evidence="2" key="1">
    <citation type="submission" date="2022-11" db="UniProtKB">
        <authorList>
            <consortium name="WormBaseParasite"/>
        </authorList>
    </citation>
    <scope>IDENTIFICATION</scope>
</reference>
<dbReference type="Proteomes" id="UP000887565">
    <property type="component" value="Unplaced"/>
</dbReference>
<accession>A0A915L056</accession>
<protein>
    <submittedName>
        <fullName evidence="2">Uncharacterized protein</fullName>
    </submittedName>
</protein>
<evidence type="ECO:0000313" key="1">
    <source>
        <dbReference type="Proteomes" id="UP000887565"/>
    </source>
</evidence>
<organism evidence="1 2">
    <name type="scientific">Romanomermis culicivorax</name>
    <name type="common">Nematode worm</name>
    <dbReference type="NCBI Taxonomy" id="13658"/>
    <lineage>
        <taxon>Eukaryota</taxon>
        <taxon>Metazoa</taxon>
        <taxon>Ecdysozoa</taxon>
        <taxon>Nematoda</taxon>
        <taxon>Enoplea</taxon>
        <taxon>Dorylaimia</taxon>
        <taxon>Mermithida</taxon>
        <taxon>Mermithoidea</taxon>
        <taxon>Mermithidae</taxon>
        <taxon>Romanomermis</taxon>
    </lineage>
</organism>
<dbReference type="WBParaSite" id="nRc.2.0.1.t44084-RA">
    <property type="protein sequence ID" value="nRc.2.0.1.t44084-RA"/>
    <property type="gene ID" value="nRc.2.0.1.g44084"/>
</dbReference>